<dbReference type="GO" id="GO:0005506">
    <property type="term" value="F:iron ion binding"/>
    <property type="evidence" value="ECO:0007669"/>
    <property type="project" value="InterPro"/>
</dbReference>
<gene>
    <name evidence="2" type="ORF">UU43_C0002G0024</name>
</gene>
<dbReference type="EMBL" id="LCAP01000002">
    <property type="protein sequence ID" value="KKR91715.1"/>
    <property type="molecule type" value="Genomic_DNA"/>
</dbReference>
<dbReference type="AlphaFoldDB" id="A0A0G0X4Y2"/>
<dbReference type="SUPFAM" id="SSF82649">
    <property type="entry name" value="SufE/NifU"/>
    <property type="match status" value="1"/>
</dbReference>
<dbReference type="Proteomes" id="UP000034190">
    <property type="component" value="Unassembled WGS sequence"/>
</dbReference>
<evidence type="ECO:0000313" key="3">
    <source>
        <dbReference type="Proteomes" id="UP000034190"/>
    </source>
</evidence>
<feature type="domain" description="NIF system FeS cluster assembly NifU N-terminal" evidence="1">
    <location>
        <begin position="25"/>
        <end position="151"/>
    </location>
</feature>
<organism evidence="2 3">
    <name type="scientific">Candidatus Falkowbacteria bacterium GW2011_GWA2_41_14</name>
    <dbReference type="NCBI Taxonomy" id="1618635"/>
    <lineage>
        <taxon>Bacteria</taxon>
        <taxon>Candidatus Falkowiibacteriota</taxon>
    </lineage>
</organism>
<reference evidence="2 3" key="1">
    <citation type="journal article" date="2015" name="Nature">
        <title>rRNA introns, odd ribosomes, and small enigmatic genomes across a large radiation of phyla.</title>
        <authorList>
            <person name="Brown C.T."/>
            <person name="Hug L.A."/>
            <person name="Thomas B.C."/>
            <person name="Sharon I."/>
            <person name="Castelle C.J."/>
            <person name="Singh A."/>
            <person name="Wilkins M.J."/>
            <person name="Williams K.H."/>
            <person name="Banfield J.F."/>
        </authorList>
    </citation>
    <scope>NUCLEOTIDE SEQUENCE [LARGE SCALE GENOMIC DNA]</scope>
</reference>
<dbReference type="PANTHER" id="PTHR10093">
    <property type="entry name" value="IRON-SULFUR CLUSTER ASSEMBLY ENZYME NIFU HOMOLOG"/>
    <property type="match status" value="1"/>
</dbReference>
<dbReference type="GO" id="GO:0016226">
    <property type="term" value="P:iron-sulfur cluster assembly"/>
    <property type="evidence" value="ECO:0007669"/>
    <property type="project" value="InterPro"/>
</dbReference>
<accession>A0A0G0X4Y2</accession>
<proteinExistence type="predicted"/>
<name>A0A0G0X4Y2_9BACT</name>
<evidence type="ECO:0000259" key="1">
    <source>
        <dbReference type="Pfam" id="PF01592"/>
    </source>
</evidence>
<protein>
    <submittedName>
        <fullName evidence="2">Nitrogen-fixing NifU domain protein</fullName>
    </submittedName>
</protein>
<dbReference type="Gene3D" id="3.90.1010.10">
    <property type="match status" value="1"/>
</dbReference>
<comment type="caution">
    <text evidence="2">The sequence shown here is derived from an EMBL/GenBank/DDBJ whole genome shotgun (WGS) entry which is preliminary data.</text>
</comment>
<dbReference type="GO" id="GO:0051536">
    <property type="term" value="F:iron-sulfur cluster binding"/>
    <property type="evidence" value="ECO:0007669"/>
    <property type="project" value="InterPro"/>
</dbReference>
<evidence type="ECO:0000313" key="2">
    <source>
        <dbReference type="EMBL" id="KKR91715.1"/>
    </source>
</evidence>
<dbReference type="Pfam" id="PF01592">
    <property type="entry name" value="NifU_N"/>
    <property type="match status" value="1"/>
</dbReference>
<sequence length="224" mass="25253">MTQIKKKINLRSDVMNQSTGQSWVYSDIVKDHFFNPRNLLLENPRTGEYDAVGEVGSPACGDVMKMWLKIDKPSDKIKDLKWRTFGCGSAIAATSMFSLMVTEGDGLKINQAIKIKPQDIMKRLGGLPERKIHCSVLADKAFRKAINNYFRDSGQPDRIIVESGRIIDKRLNITDKDIEEAVLEGARDLAGVQKKLKAGVGDKEAIPELEQLIRFYAEKYYGKE</sequence>
<dbReference type="CDD" id="cd06664">
    <property type="entry name" value="IscU_like"/>
    <property type="match status" value="1"/>
</dbReference>
<dbReference type="InterPro" id="IPR002871">
    <property type="entry name" value="NIF_FeS_clus_asmbl_NifU_N"/>
</dbReference>